<organism evidence="3 4">
    <name type="scientific">Paragemmobacter straminiformis</name>
    <dbReference type="NCBI Taxonomy" id="2045119"/>
    <lineage>
        <taxon>Bacteria</taxon>
        <taxon>Pseudomonadati</taxon>
        <taxon>Pseudomonadota</taxon>
        <taxon>Alphaproteobacteria</taxon>
        <taxon>Rhodobacterales</taxon>
        <taxon>Paracoccaceae</taxon>
        <taxon>Paragemmobacter</taxon>
    </lineage>
</organism>
<comment type="caution">
    <text evidence="3">The sequence shown here is derived from an EMBL/GenBank/DDBJ whole genome shotgun (WGS) entry which is preliminary data.</text>
</comment>
<feature type="compositionally biased region" description="Low complexity" evidence="1">
    <location>
        <begin position="179"/>
        <end position="194"/>
    </location>
</feature>
<feature type="domain" description="AB hydrolase-1" evidence="2">
    <location>
        <begin position="4"/>
        <end position="241"/>
    </location>
</feature>
<dbReference type="Proteomes" id="UP000555411">
    <property type="component" value="Unassembled WGS sequence"/>
</dbReference>
<dbReference type="EMBL" id="JACLQD010000005">
    <property type="protein sequence ID" value="MBC2837004.1"/>
    <property type="molecule type" value="Genomic_DNA"/>
</dbReference>
<evidence type="ECO:0000313" key="4">
    <source>
        <dbReference type="Proteomes" id="UP000555411"/>
    </source>
</evidence>
<name>A0A842ID44_9RHOB</name>
<dbReference type="PANTHER" id="PTHR37017:SF11">
    <property type="entry name" value="ESTERASE_LIPASE_THIOESTERASE DOMAIN-CONTAINING PROTEIN"/>
    <property type="match status" value="1"/>
</dbReference>
<evidence type="ECO:0000256" key="1">
    <source>
        <dbReference type="SAM" id="MobiDB-lite"/>
    </source>
</evidence>
<dbReference type="PANTHER" id="PTHR37017">
    <property type="entry name" value="AB HYDROLASE-1 DOMAIN-CONTAINING PROTEIN-RELATED"/>
    <property type="match status" value="1"/>
</dbReference>
<dbReference type="GO" id="GO:0016787">
    <property type="term" value="F:hydrolase activity"/>
    <property type="evidence" value="ECO:0007669"/>
    <property type="project" value="UniProtKB-KW"/>
</dbReference>
<gene>
    <name evidence="3" type="ORF">H7F16_15915</name>
</gene>
<proteinExistence type="predicted"/>
<reference evidence="3 4" key="1">
    <citation type="journal article" date="2017" name="Int. J. Syst. Evol. Microbiol.">
        <title>Gemmobacter straminiformis sp. nov., isolated from an artificial fountain.</title>
        <authorList>
            <person name="Kang J.Y."/>
            <person name="Kim M.J."/>
            <person name="Chun J."/>
            <person name="Son K.P."/>
            <person name="Jahng K.Y."/>
        </authorList>
    </citation>
    <scope>NUCLEOTIDE SEQUENCE [LARGE SCALE GENOMIC DNA]</scope>
    <source>
        <strain evidence="3 4">CAM-8</strain>
    </source>
</reference>
<dbReference type="SUPFAM" id="SSF53474">
    <property type="entry name" value="alpha/beta-Hydrolases"/>
    <property type="match status" value="1"/>
</dbReference>
<feature type="region of interest" description="Disordered" evidence="1">
    <location>
        <begin position="169"/>
        <end position="197"/>
    </location>
</feature>
<dbReference type="AlphaFoldDB" id="A0A842ID44"/>
<evidence type="ECO:0000313" key="3">
    <source>
        <dbReference type="EMBL" id="MBC2837004.1"/>
    </source>
</evidence>
<evidence type="ECO:0000259" key="2">
    <source>
        <dbReference type="Pfam" id="PF12697"/>
    </source>
</evidence>
<dbReference type="InterPro" id="IPR000073">
    <property type="entry name" value="AB_hydrolase_1"/>
</dbReference>
<keyword evidence="4" id="KW-1185">Reference proteome</keyword>
<sequence length="258" mass="27153">MPDLLLLHGACHGAWAWDAVIPALAARGLAARAIDLPACGADPTPAAQVTLLTTARAILKAATTPTILVAHSAAGFPATLAAGLDPSRITALVYLAAWVPAPDRSLADMRRAWPDPPLRHAFRLSPDRLTFTFDPDRAADLFFHDCPPDIAAAALSRLTPQPLATQETALPPNALPSNAFAPTALPPTTRATEAPPRHYIRTTADRAIPPALQTEMARGCTLTDLPTGHSPFLSAPEALAQRLAEIHASTLSRAASPR</sequence>
<protein>
    <submittedName>
        <fullName evidence="3">Alpha/beta fold hydrolase</fullName>
    </submittedName>
</protein>
<dbReference type="InterPro" id="IPR052897">
    <property type="entry name" value="Sec-Metab_Biosynth_Hydrolase"/>
</dbReference>
<dbReference type="RefSeq" id="WP_185798624.1">
    <property type="nucleotide sequence ID" value="NZ_JACLQD010000005.1"/>
</dbReference>
<dbReference type="Gene3D" id="3.40.50.1820">
    <property type="entry name" value="alpha/beta hydrolase"/>
    <property type="match status" value="1"/>
</dbReference>
<dbReference type="InterPro" id="IPR029058">
    <property type="entry name" value="AB_hydrolase_fold"/>
</dbReference>
<accession>A0A842ID44</accession>
<dbReference type="Pfam" id="PF12697">
    <property type="entry name" value="Abhydrolase_6"/>
    <property type="match status" value="1"/>
</dbReference>
<keyword evidence="3" id="KW-0378">Hydrolase</keyword>